<dbReference type="GO" id="GO:0016020">
    <property type="term" value="C:membrane"/>
    <property type="evidence" value="ECO:0007669"/>
    <property type="project" value="TreeGrafter"/>
</dbReference>
<dbReference type="Gene3D" id="1.10.390.10">
    <property type="entry name" value="Neutral Protease Domain 2"/>
    <property type="match status" value="1"/>
</dbReference>
<dbReference type="Pfam" id="PF17900">
    <property type="entry name" value="Peptidase_M1_N"/>
    <property type="match status" value="1"/>
</dbReference>
<reference evidence="12" key="1">
    <citation type="submission" date="2017-02" db="UniProtKB">
        <authorList>
            <consortium name="WormBaseParasite"/>
        </authorList>
    </citation>
    <scope>IDENTIFICATION</scope>
</reference>
<evidence type="ECO:0000256" key="5">
    <source>
        <dbReference type="ARBA" id="ARBA00022801"/>
    </source>
</evidence>
<dbReference type="Proteomes" id="UP000274131">
    <property type="component" value="Unassembled WGS sequence"/>
</dbReference>
<dbReference type="OrthoDB" id="8182982at2759"/>
<keyword evidence="11" id="KW-1185">Reference proteome</keyword>
<dbReference type="Gene3D" id="2.60.40.1730">
    <property type="entry name" value="tricorn interacting facor f3 domain"/>
    <property type="match status" value="1"/>
</dbReference>
<evidence type="ECO:0000256" key="4">
    <source>
        <dbReference type="ARBA" id="ARBA00022723"/>
    </source>
</evidence>
<dbReference type="PRINTS" id="PR00756">
    <property type="entry name" value="ALADIPTASE"/>
</dbReference>
<dbReference type="SUPFAM" id="SSF55486">
    <property type="entry name" value="Metalloproteases ('zincins'), catalytic domain"/>
    <property type="match status" value="1"/>
</dbReference>
<evidence type="ECO:0000256" key="2">
    <source>
        <dbReference type="ARBA" id="ARBA00010136"/>
    </source>
</evidence>
<evidence type="ECO:0000256" key="3">
    <source>
        <dbReference type="ARBA" id="ARBA00022670"/>
    </source>
</evidence>
<dbReference type="GO" id="GO:0043171">
    <property type="term" value="P:peptide catabolic process"/>
    <property type="evidence" value="ECO:0007669"/>
    <property type="project" value="TreeGrafter"/>
</dbReference>
<feature type="domain" description="Aminopeptidase N-like N-terminal" evidence="9">
    <location>
        <begin position="11"/>
        <end position="103"/>
    </location>
</feature>
<dbReference type="Pfam" id="PF01433">
    <property type="entry name" value="Peptidase_M1"/>
    <property type="match status" value="1"/>
</dbReference>
<dbReference type="GO" id="GO:0042277">
    <property type="term" value="F:peptide binding"/>
    <property type="evidence" value="ECO:0007669"/>
    <property type="project" value="TreeGrafter"/>
</dbReference>
<evidence type="ECO:0000313" key="12">
    <source>
        <dbReference type="WBParaSite" id="EVEC_0000828601-mRNA-1"/>
    </source>
</evidence>
<evidence type="ECO:0000259" key="9">
    <source>
        <dbReference type="Pfam" id="PF17900"/>
    </source>
</evidence>
<name>A0A0N4VCI9_ENTVE</name>
<accession>A0A0N4VCI9</accession>
<sequence length="552" mass="63743">CIANHIKPSAFRYAGDIYNSVVGVFWRNYSGEFLIATQFQPEYARTLFPSIDAPNYKATFTLSLIHRTNTRALGNSVPSEIRQLNKEWMRTDFMQSIPLPTYLFAFAILPQSFRVVSKMTTFGVLVHIHGPRSFERFEATAELAVRCAELAYDMFKIPLTLSKIDFLVVKNTGPASGMENWGLVTLSEEYLMEADDAHAIYLISHEIVHHWIGNLMTISDWSQACLQEDLADFIALKILRIMSKSDRRYERFRLSRYLAIQLAETVFTPDEPLVPLKKISISRIGRQCYLKGVIHLETLEAIIGEPQMMNTVRQLIRDHRFSNFQIHDFSKAFANVTVDRIFNLEQVYEFWAKSKGFPSLLYEKTSSGVRITQLLGSTLRELWPLYVNFENHPHMSEIMTVATKTVAVSSSALLNPGFLAFYRVNYDSELWSAIQKRLENEPEKYGIVQRAQLVADFCYFNSKGLVRNGETLRKKFIQMVYRRPEYYDLCEWYLYWCNQASSGSRSGSEIFRDFLIDWVASFDNSDHYKCLTGKAVKIANRFCQKVIGTDCL</sequence>
<evidence type="ECO:0000256" key="7">
    <source>
        <dbReference type="ARBA" id="ARBA00023049"/>
    </source>
</evidence>
<comment type="cofactor">
    <cofactor evidence="1">
        <name>Zn(2+)</name>
        <dbReference type="ChEBI" id="CHEBI:29105"/>
    </cofactor>
</comment>
<dbReference type="PANTHER" id="PTHR11533:SF257">
    <property type="entry name" value="PEPTIDASE_M1 DOMAIN-CONTAINING PROTEIN"/>
    <property type="match status" value="1"/>
</dbReference>
<dbReference type="AlphaFoldDB" id="A0A0N4VCI9"/>
<evidence type="ECO:0000313" key="11">
    <source>
        <dbReference type="Proteomes" id="UP000274131"/>
    </source>
</evidence>
<keyword evidence="3" id="KW-0645">Protease</keyword>
<proteinExistence type="inferred from homology"/>
<dbReference type="InterPro" id="IPR045357">
    <property type="entry name" value="Aminopeptidase_N-like_N"/>
</dbReference>
<dbReference type="GO" id="GO:0006508">
    <property type="term" value="P:proteolysis"/>
    <property type="evidence" value="ECO:0007669"/>
    <property type="project" value="UniProtKB-KW"/>
</dbReference>
<dbReference type="STRING" id="51028.A0A0N4VCI9"/>
<keyword evidence="4" id="KW-0479">Metal-binding</keyword>
<dbReference type="GO" id="GO:0008270">
    <property type="term" value="F:zinc ion binding"/>
    <property type="evidence" value="ECO:0007669"/>
    <property type="project" value="InterPro"/>
</dbReference>
<dbReference type="GO" id="GO:0005615">
    <property type="term" value="C:extracellular space"/>
    <property type="evidence" value="ECO:0007669"/>
    <property type="project" value="TreeGrafter"/>
</dbReference>
<dbReference type="WBParaSite" id="EVEC_0000828601-mRNA-1">
    <property type="protein sequence ID" value="EVEC_0000828601-mRNA-1"/>
    <property type="gene ID" value="EVEC_0000828601"/>
</dbReference>
<dbReference type="SUPFAM" id="SSF63737">
    <property type="entry name" value="Leukotriene A4 hydrolase N-terminal domain"/>
    <property type="match status" value="1"/>
</dbReference>
<keyword evidence="6" id="KW-0862">Zinc</keyword>
<gene>
    <name evidence="10" type="ORF">EVEC_LOCUS7770</name>
</gene>
<dbReference type="InterPro" id="IPR014782">
    <property type="entry name" value="Peptidase_M1_dom"/>
</dbReference>
<evidence type="ECO:0000313" key="10">
    <source>
        <dbReference type="EMBL" id="VDD93019.1"/>
    </source>
</evidence>
<reference evidence="10 11" key="2">
    <citation type="submission" date="2018-10" db="EMBL/GenBank/DDBJ databases">
        <authorList>
            <consortium name="Pathogen Informatics"/>
        </authorList>
    </citation>
    <scope>NUCLEOTIDE SEQUENCE [LARGE SCALE GENOMIC DNA]</scope>
</reference>
<feature type="domain" description="Peptidase M1 membrane alanine aminopeptidase" evidence="8">
    <location>
        <begin position="141"/>
        <end position="348"/>
    </location>
</feature>
<keyword evidence="5" id="KW-0378">Hydrolase</keyword>
<organism evidence="12">
    <name type="scientific">Enterobius vermicularis</name>
    <name type="common">Human pinworm</name>
    <dbReference type="NCBI Taxonomy" id="51028"/>
    <lineage>
        <taxon>Eukaryota</taxon>
        <taxon>Metazoa</taxon>
        <taxon>Ecdysozoa</taxon>
        <taxon>Nematoda</taxon>
        <taxon>Chromadorea</taxon>
        <taxon>Rhabditida</taxon>
        <taxon>Spirurina</taxon>
        <taxon>Oxyuridomorpha</taxon>
        <taxon>Oxyuroidea</taxon>
        <taxon>Oxyuridae</taxon>
        <taxon>Enterobius</taxon>
    </lineage>
</organism>
<dbReference type="EMBL" id="UXUI01009080">
    <property type="protein sequence ID" value="VDD93019.1"/>
    <property type="molecule type" value="Genomic_DNA"/>
</dbReference>
<dbReference type="InterPro" id="IPR042097">
    <property type="entry name" value="Aminopeptidase_N-like_N_sf"/>
</dbReference>
<protein>
    <submittedName>
        <fullName evidence="12">Peptidase_M1 domain-containing protein</fullName>
    </submittedName>
</protein>
<evidence type="ECO:0000259" key="8">
    <source>
        <dbReference type="Pfam" id="PF01433"/>
    </source>
</evidence>
<keyword evidence="7" id="KW-0482">Metalloprotease</keyword>
<comment type="similarity">
    <text evidence="2">Belongs to the peptidase M1 family.</text>
</comment>
<dbReference type="GO" id="GO:0070006">
    <property type="term" value="F:metalloaminopeptidase activity"/>
    <property type="evidence" value="ECO:0007669"/>
    <property type="project" value="TreeGrafter"/>
</dbReference>
<evidence type="ECO:0000256" key="6">
    <source>
        <dbReference type="ARBA" id="ARBA00022833"/>
    </source>
</evidence>
<dbReference type="PANTHER" id="PTHR11533">
    <property type="entry name" value="PROTEASE M1 ZINC METALLOPROTEASE"/>
    <property type="match status" value="1"/>
</dbReference>
<dbReference type="InterPro" id="IPR027268">
    <property type="entry name" value="Peptidase_M4/M1_CTD_sf"/>
</dbReference>
<dbReference type="InterPro" id="IPR050344">
    <property type="entry name" value="Peptidase_M1_aminopeptidases"/>
</dbReference>
<dbReference type="GO" id="GO:0005737">
    <property type="term" value="C:cytoplasm"/>
    <property type="evidence" value="ECO:0007669"/>
    <property type="project" value="TreeGrafter"/>
</dbReference>
<evidence type="ECO:0000256" key="1">
    <source>
        <dbReference type="ARBA" id="ARBA00001947"/>
    </source>
</evidence>
<dbReference type="InterPro" id="IPR001930">
    <property type="entry name" value="Peptidase_M1"/>
</dbReference>